<dbReference type="OrthoDB" id="501320at2"/>
<dbReference type="GO" id="GO:0043190">
    <property type="term" value="C:ATP-binding cassette (ABC) transporter complex"/>
    <property type="evidence" value="ECO:0007669"/>
    <property type="project" value="TreeGrafter"/>
</dbReference>
<protein>
    <submittedName>
        <fullName evidence="10">Heme ABC exporter, ATP-binding protein CcmA</fullName>
        <ecNumber evidence="10">3.6.3.41</ecNumber>
    </submittedName>
</protein>
<dbReference type="RefSeq" id="WP_051985709.1">
    <property type="nucleotide sequence ID" value="NZ_JBDLZH010000005.1"/>
</dbReference>
<dbReference type="InterPro" id="IPR027417">
    <property type="entry name" value="P-loop_NTPase"/>
</dbReference>
<dbReference type="GO" id="GO:0005524">
    <property type="term" value="F:ATP binding"/>
    <property type="evidence" value="ECO:0007669"/>
    <property type="project" value="UniProtKB-KW"/>
</dbReference>
<dbReference type="PROSITE" id="PS00211">
    <property type="entry name" value="ABC_TRANSPORTER_1"/>
    <property type="match status" value="1"/>
</dbReference>
<evidence type="ECO:0000256" key="1">
    <source>
        <dbReference type="ARBA" id="ARBA00004202"/>
    </source>
</evidence>
<gene>
    <name evidence="10" type="primary">ccmA</name>
    <name evidence="10" type="ORF">DJ90_4199</name>
</gene>
<evidence type="ECO:0000313" key="10">
    <source>
        <dbReference type="EMBL" id="KFN06524.1"/>
    </source>
</evidence>
<keyword evidence="8" id="KW-0472">Membrane</keyword>
<comment type="caution">
    <text evidence="10">The sequence shown here is derived from an EMBL/GenBank/DDBJ whole genome shotgun (WGS) entry which is preliminary data.</text>
</comment>
<keyword evidence="4" id="KW-1003">Cell membrane</keyword>
<sequence>MTAPAFDLERVGYSFEAGAKPALQEVTLRAEAGEWIAVAGASGSGKSVLAQLLSGYLPRSGGGVRTGRLLVFGADPAEADIAAVAQRIGVVFQDPDAQLVQGRVEDEVAFGPENLRVPAAGIERRVAEALAAVQLTPQRMARVHALSGGQRQRTAIAAALALEPPLLVFDEPAASLDAAARTRLLALLRRLHREGRTVVTLSGRIDELAAAAARLVVLDAGTVVMDGPAGELIRGERARMEGLGLLPPGAAAAPGAGAADLVPLLAASKAAGLPPPPLAPAPQTAPAAPPVPAVPPVPAAPSVPTASPAPADPLLEVRGLTFAYAPKSAPVLTGIDLTLGPGEWRLLCGENGSGKTSLSRLLMGLLRPPKGAVFWQGKDAARLSLYKLAADIGYVFQQPEQQFVAATVWDELLYGPRCQLRLRKRDPLPEELRQRALELLETIGLRDKADVSPYLLSGGEKRLLSIAASMISPKKLYILDEPTAGIDYNGVRMLIALCRQALTGGASLIVITHEPGLFAGNPVHQWSMCEGRLEAAD</sequence>
<dbReference type="SMART" id="SM00382">
    <property type="entry name" value="AAA"/>
    <property type="match status" value="2"/>
</dbReference>
<keyword evidence="11" id="KW-1185">Reference proteome</keyword>
<keyword evidence="7" id="KW-1278">Translocase</keyword>
<dbReference type="PANTHER" id="PTHR43553:SF24">
    <property type="entry name" value="ENERGY-COUPLING FACTOR TRANSPORTER ATP-BINDING PROTEIN ECFA1"/>
    <property type="match status" value="1"/>
</dbReference>
<feature type="domain" description="ABC transporter" evidence="9">
    <location>
        <begin position="315"/>
        <end position="537"/>
    </location>
</feature>
<organism evidence="10 11">
    <name type="scientific">Paenibacillus macerans</name>
    <name type="common">Bacillus macerans</name>
    <dbReference type="NCBI Taxonomy" id="44252"/>
    <lineage>
        <taxon>Bacteria</taxon>
        <taxon>Bacillati</taxon>
        <taxon>Bacillota</taxon>
        <taxon>Bacilli</taxon>
        <taxon>Bacillales</taxon>
        <taxon>Paenibacillaceae</taxon>
        <taxon>Paenibacillus</taxon>
    </lineage>
</organism>
<dbReference type="CDD" id="cd03225">
    <property type="entry name" value="ABC_cobalt_CbiO_domain1"/>
    <property type="match status" value="2"/>
</dbReference>
<dbReference type="GeneID" id="77009591"/>
<keyword evidence="3" id="KW-0813">Transport</keyword>
<evidence type="ECO:0000256" key="8">
    <source>
        <dbReference type="ARBA" id="ARBA00023136"/>
    </source>
</evidence>
<dbReference type="EC" id="3.6.3.41" evidence="10"/>
<keyword evidence="5" id="KW-0547">Nucleotide-binding</keyword>
<dbReference type="GO" id="GO:0016887">
    <property type="term" value="F:ATP hydrolysis activity"/>
    <property type="evidence" value="ECO:0007669"/>
    <property type="project" value="InterPro"/>
</dbReference>
<evidence type="ECO:0000256" key="5">
    <source>
        <dbReference type="ARBA" id="ARBA00022741"/>
    </source>
</evidence>
<dbReference type="HOGENOM" id="CLU_000604_86_7_9"/>
<evidence type="ECO:0000256" key="3">
    <source>
        <dbReference type="ARBA" id="ARBA00022448"/>
    </source>
</evidence>
<accession>A0A090Z5G3</accession>
<dbReference type="STRING" id="44252.DJ90_4199"/>
<evidence type="ECO:0000313" key="11">
    <source>
        <dbReference type="Proteomes" id="UP000029278"/>
    </source>
</evidence>
<evidence type="ECO:0000256" key="2">
    <source>
        <dbReference type="ARBA" id="ARBA00005417"/>
    </source>
</evidence>
<dbReference type="Pfam" id="PF00005">
    <property type="entry name" value="ABC_tran"/>
    <property type="match status" value="2"/>
</dbReference>
<dbReference type="InterPro" id="IPR050095">
    <property type="entry name" value="ECF_ABC_transporter_ATP-bd"/>
</dbReference>
<dbReference type="PANTHER" id="PTHR43553">
    <property type="entry name" value="HEAVY METAL TRANSPORTER"/>
    <property type="match status" value="1"/>
</dbReference>
<evidence type="ECO:0000259" key="9">
    <source>
        <dbReference type="PROSITE" id="PS50893"/>
    </source>
</evidence>
<dbReference type="Proteomes" id="UP000029278">
    <property type="component" value="Unassembled WGS sequence"/>
</dbReference>
<name>A0A090Z5G3_PAEMA</name>
<dbReference type="InterPro" id="IPR017871">
    <property type="entry name" value="ABC_transporter-like_CS"/>
</dbReference>
<comment type="similarity">
    <text evidence="2">Belongs to the ABC transporter superfamily.</text>
</comment>
<comment type="subcellular location">
    <subcellularLocation>
        <location evidence="1">Cell membrane</location>
        <topology evidence="1">Peripheral membrane protein</topology>
    </subcellularLocation>
</comment>
<proteinExistence type="inferred from homology"/>
<dbReference type="InterPro" id="IPR003593">
    <property type="entry name" value="AAA+_ATPase"/>
</dbReference>
<evidence type="ECO:0000256" key="7">
    <source>
        <dbReference type="ARBA" id="ARBA00022967"/>
    </source>
</evidence>
<evidence type="ECO:0000256" key="6">
    <source>
        <dbReference type="ARBA" id="ARBA00022840"/>
    </source>
</evidence>
<feature type="domain" description="ABC transporter" evidence="9">
    <location>
        <begin position="6"/>
        <end position="245"/>
    </location>
</feature>
<dbReference type="GO" id="GO:0042626">
    <property type="term" value="F:ATPase-coupled transmembrane transporter activity"/>
    <property type="evidence" value="ECO:0007669"/>
    <property type="project" value="TreeGrafter"/>
</dbReference>
<keyword evidence="10" id="KW-0378">Hydrolase</keyword>
<dbReference type="PROSITE" id="PS50893">
    <property type="entry name" value="ABC_TRANSPORTER_2"/>
    <property type="match status" value="2"/>
</dbReference>
<reference evidence="10 11" key="1">
    <citation type="submission" date="2014-04" db="EMBL/GenBank/DDBJ databases">
        <authorList>
            <person name="Bishop-Lilly K.A."/>
            <person name="Broomall S.M."/>
            <person name="Chain P.S."/>
            <person name="Chertkov O."/>
            <person name="Coyne S.R."/>
            <person name="Daligault H.E."/>
            <person name="Davenport K.W."/>
            <person name="Erkkila T."/>
            <person name="Frey K.G."/>
            <person name="Gibbons H.S."/>
            <person name="Gu W."/>
            <person name="Jaissle J."/>
            <person name="Johnson S.L."/>
            <person name="Koroleva G.I."/>
            <person name="Ladner J.T."/>
            <person name="Lo C.-C."/>
            <person name="Minogue T.D."/>
            <person name="Munk C."/>
            <person name="Palacios G.F."/>
            <person name="Redden C.L."/>
            <person name="Rosenzweig C.N."/>
            <person name="Scholz M.B."/>
            <person name="Teshima H."/>
            <person name="Xu Y."/>
        </authorList>
    </citation>
    <scope>NUCLEOTIDE SEQUENCE [LARGE SCALE GENOMIC DNA]</scope>
    <source>
        <strain evidence="10 11">8244</strain>
    </source>
</reference>
<dbReference type="AlphaFoldDB" id="A0A090Z5G3"/>
<dbReference type="Gene3D" id="3.40.50.300">
    <property type="entry name" value="P-loop containing nucleotide triphosphate hydrolases"/>
    <property type="match status" value="2"/>
</dbReference>
<dbReference type="EMBL" id="JMQA01000037">
    <property type="protein sequence ID" value="KFN06524.1"/>
    <property type="molecule type" value="Genomic_DNA"/>
</dbReference>
<dbReference type="InterPro" id="IPR003439">
    <property type="entry name" value="ABC_transporter-like_ATP-bd"/>
</dbReference>
<dbReference type="SUPFAM" id="SSF52540">
    <property type="entry name" value="P-loop containing nucleoside triphosphate hydrolases"/>
    <property type="match status" value="2"/>
</dbReference>
<keyword evidence="6 10" id="KW-0067">ATP-binding</keyword>
<dbReference type="InterPro" id="IPR015856">
    <property type="entry name" value="ABC_transpr_CbiO/EcfA_su"/>
</dbReference>
<evidence type="ECO:0000256" key="4">
    <source>
        <dbReference type="ARBA" id="ARBA00022475"/>
    </source>
</evidence>
<dbReference type="PATRIC" id="fig|44252.3.peg.4184"/>